<evidence type="ECO:0000259" key="1">
    <source>
        <dbReference type="Pfam" id="PF00391"/>
    </source>
</evidence>
<protein>
    <recommendedName>
        <fullName evidence="1">PEP-utilising enzyme mobile domain-containing protein</fullName>
    </recommendedName>
</protein>
<name>A0A0F9L2X2_9ZZZZ</name>
<dbReference type="EMBL" id="LAZR01012108">
    <property type="protein sequence ID" value="KKM40527.1"/>
    <property type="molecule type" value="Genomic_DNA"/>
</dbReference>
<dbReference type="SUPFAM" id="SSF52009">
    <property type="entry name" value="Phosphohistidine domain"/>
    <property type="match status" value="1"/>
</dbReference>
<proteinExistence type="predicted"/>
<dbReference type="InterPro" id="IPR008279">
    <property type="entry name" value="PEP-util_enz_mobile_dom"/>
</dbReference>
<dbReference type="PANTHER" id="PTHR43615">
    <property type="entry name" value="PHOSPHOENOLPYRUVATE SYNTHASE-RELATED"/>
    <property type="match status" value="1"/>
</dbReference>
<feature type="domain" description="PEP-utilising enzyme mobile" evidence="1">
    <location>
        <begin position="233"/>
        <end position="301"/>
    </location>
</feature>
<accession>A0A0F9L2X2</accession>
<dbReference type="InterPro" id="IPR036637">
    <property type="entry name" value="Phosphohistidine_dom_sf"/>
</dbReference>
<dbReference type="GO" id="GO:0016772">
    <property type="term" value="F:transferase activity, transferring phosphorus-containing groups"/>
    <property type="evidence" value="ECO:0007669"/>
    <property type="project" value="InterPro"/>
</dbReference>
<dbReference type="Gene3D" id="3.50.30.10">
    <property type="entry name" value="Phosphohistidine domain"/>
    <property type="match status" value="1"/>
</dbReference>
<sequence length="307" mass="35118">MNSISTVATEMENDFNMLYKGKTSTKKIITKYGHLRPGTYDITHLPYYKNRNYLAISKEKDIHENNFSNDSRKHYKVDMKTINKITAINEKQGIDVDGKNLLYFIKKSIELRELFKFIYSKNICLALELIAEVGKEFGFCREELSQLDYYSIVNNKDLCSKEEIIEIWKNLINSRVEENKIDNLISLPPIIFSKNDFIAVPTYLAKPNFITDEKIEGKITILDHKISDININNKIVVIEKADPGYDWIFTKNIAGLITKYGGAGSHMAIRCAEFHIPAAIGCGDVIFARVVNSHEVILNCKNETIST</sequence>
<dbReference type="Pfam" id="PF00391">
    <property type="entry name" value="PEP-utilizers"/>
    <property type="match status" value="1"/>
</dbReference>
<gene>
    <name evidence="2" type="ORF">LCGC14_1563780</name>
</gene>
<organism evidence="2">
    <name type="scientific">marine sediment metagenome</name>
    <dbReference type="NCBI Taxonomy" id="412755"/>
    <lineage>
        <taxon>unclassified sequences</taxon>
        <taxon>metagenomes</taxon>
        <taxon>ecological metagenomes</taxon>
    </lineage>
</organism>
<dbReference type="InterPro" id="IPR051549">
    <property type="entry name" value="PEP_Utilizing_Enz"/>
</dbReference>
<reference evidence="2" key="1">
    <citation type="journal article" date="2015" name="Nature">
        <title>Complex archaea that bridge the gap between prokaryotes and eukaryotes.</title>
        <authorList>
            <person name="Spang A."/>
            <person name="Saw J.H."/>
            <person name="Jorgensen S.L."/>
            <person name="Zaremba-Niedzwiedzka K."/>
            <person name="Martijn J."/>
            <person name="Lind A.E."/>
            <person name="van Eijk R."/>
            <person name="Schleper C."/>
            <person name="Guy L."/>
            <person name="Ettema T.J."/>
        </authorList>
    </citation>
    <scope>NUCLEOTIDE SEQUENCE</scope>
</reference>
<evidence type="ECO:0000313" key="2">
    <source>
        <dbReference type="EMBL" id="KKM40527.1"/>
    </source>
</evidence>
<comment type="caution">
    <text evidence="2">The sequence shown here is derived from an EMBL/GenBank/DDBJ whole genome shotgun (WGS) entry which is preliminary data.</text>
</comment>
<dbReference type="AlphaFoldDB" id="A0A0F9L2X2"/>
<dbReference type="PANTHER" id="PTHR43615:SF1">
    <property type="entry name" value="PPDK_N DOMAIN-CONTAINING PROTEIN"/>
    <property type="match status" value="1"/>
</dbReference>